<name>A0ABS7ND79_9RHOB</name>
<organism evidence="2 3">
    <name type="scientific">Leisingera daeponensis</name>
    <dbReference type="NCBI Taxonomy" id="405746"/>
    <lineage>
        <taxon>Bacteria</taxon>
        <taxon>Pseudomonadati</taxon>
        <taxon>Pseudomonadota</taxon>
        <taxon>Alphaproteobacteria</taxon>
        <taxon>Rhodobacterales</taxon>
        <taxon>Roseobacteraceae</taxon>
        <taxon>Leisingera</taxon>
    </lineage>
</organism>
<keyword evidence="3" id="KW-1185">Reference proteome</keyword>
<protein>
    <recommendedName>
        <fullName evidence="1">REase AHJR-like domain-containing protein</fullName>
    </recommendedName>
</protein>
<dbReference type="Proteomes" id="UP000766629">
    <property type="component" value="Unassembled WGS sequence"/>
</dbReference>
<proteinExistence type="predicted"/>
<reference evidence="2 3" key="1">
    <citation type="submission" date="2021-06" db="EMBL/GenBank/DDBJ databases">
        <title>50 bacteria genomes isolated from Dapeng, Shenzhen, China.</title>
        <authorList>
            <person name="Zheng W."/>
            <person name="Yu S."/>
            <person name="Huang Y."/>
        </authorList>
    </citation>
    <scope>NUCLEOTIDE SEQUENCE [LARGE SCALE GENOMIC DNA]</scope>
    <source>
        <strain evidence="2 3">DP1N14-2</strain>
    </source>
</reference>
<feature type="domain" description="REase AHJR-like" evidence="1">
    <location>
        <begin position="3"/>
        <end position="111"/>
    </location>
</feature>
<dbReference type="SUPFAM" id="SSF52980">
    <property type="entry name" value="Restriction endonuclease-like"/>
    <property type="match status" value="1"/>
</dbReference>
<gene>
    <name evidence="2" type="ORF">KUV26_05145</name>
</gene>
<dbReference type="InterPro" id="IPR040902">
    <property type="entry name" value="AHJR-like"/>
</dbReference>
<sequence>MMAYELEKEALDQIRKEYESQEYEVFLEPYRYKFDTYIPDLIAKKGDEVIAVEVKTKRFPSVEKHLEELRRKLLDEKGWTLIVRYLDEMALPLGPRTQSNQEIDGAIQEVKKSCNLGNKRAAFLLSWAALEAAARRVPGNFFARPQSPGRIVTVLAEHGIVLPSEARELRGLIEKRNSLIHGDVSVEISKDDLQRMLKSIVRVQHYSSPPEAG</sequence>
<accession>A0ABS7ND79</accession>
<evidence type="ECO:0000313" key="3">
    <source>
        <dbReference type="Proteomes" id="UP000766629"/>
    </source>
</evidence>
<dbReference type="InterPro" id="IPR037038">
    <property type="entry name" value="HepT-like_sf"/>
</dbReference>
<dbReference type="InterPro" id="IPR011335">
    <property type="entry name" value="Restrct_endonuc-II-like"/>
</dbReference>
<evidence type="ECO:0000259" key="1">
    <source>
        <dbReference type="Pfam" id="PF18743"/>
    </source>
</evidence>
<dbReference type="RefSeq" id="WP_222507582.1">
    <property type="nucleotide sequence ID" value="NZ_JAHVJA010000002.1"/>
</dbReference>
<dbReference type="Gene3D" id="1.20.120.580">
    <property type="entry name" value="bsu32300-like"/>
    <property type="match status" value="1"/>
</dbReference>
<evidence type="ECO:0000313" key="2">
    <source>
        <dbReference type="EMBL" id="MBY6138817.1"/>
    </source>
</evidence>
<dbReference type="Pfam" id="PF18743">
    <property type="entry name" value="AHJR-like"/>
    <property type="match status" value="1"/>
</dbReference>
<dbReference type="EMBL" id="JAHVJA010000002">
    <property type="protein sequence ID" value="MBY6138817.1"/>
    <property type="molecule type" value="Genomic_DNA"/>
</dbReference>
<comment type="caution">
    <text evidence="2">The sequence shown here is derived from an EMBL/GenBank/DDBJ whole genome shotgun (WGS) entry which is preliminary data.</text>
</comment>